<dbReference type="AlphaFoldDB" id="A0A4Y7T869"/>
<feature type="compositionally biased region" description="Basic and acidic residues" evidence="1">
    <location>
        <begin position="514"/>
        <end position="524"/>
    </location>
</feature>
<evidence type="ECO:0000256" key="1">
    <source>
        <dbReference type="SAM" id="MobiDB-lite"/>
    </source>
</evidence>
<evidence type="ECO:0000313" key="2">
    <source>
        <dbReference type="EMBL" id="TEB30353.1"/>
    </source>
</evidence>
<dbReference type="GO" id="GO:0006281">
    <property type="term" value="P:DNA repair"/>
    <property type="evidence" value="ECO:0007669"/>
    <property type="project" value="TreeGrafter"/>
</dbReference>
<dbReference type="GO" id="GO:0031573">
    <property type="term" value="P:mitotic intra-S DNA damage checkpoint signaling"/>
    <property type="evidence" value="ECO:0007669"/>
    <property type="project" value="TreeGrafter"/>
</dbReference>
<dbReference type="PANTHER" id="PTHR15237">
    <property type="entry name" value="DNA REPAIR PROTEIN RAD9"/>
    <property type="match status" value="1"/>
</dbReference>
<feature type="region of interest" description="Disordered" evidence="1">
    <location>
        <begin position="464"/>
        <end position="524"/>
    </location>
</feature>
<gene>
    <name evidence="2" type="ORF">FA13DRAFT_1814579</name>
</gene>
<dbReference type="PANTHER" id="PTHR15237:SF0">
    <property type="entry name" value="CELL CYCLE CHECKPOINT CONTROL PROTEIN"/>
    <property type="match status" value="1"/>
</dbReference>
<dbReference type="SUPFAM" id="SSF55979">
    <property type="entry name" value="DNA clamp"/>
    <property type="match status" value="1"/>
</dbReference>
<reference evidence="2 3" key="1">
    <citation type="journal article" date="2019" name="Nat. Ecol. Evol.">
        <title>Megaphylogeny resolves global patterns of mushroom evolution.</title>
        <authorList>
            <person name="Varga T."/>
            <person name="Krizsan K."/>
            <person name="Foldi C."/>
            <person name="Dima B."/>
            <person name="Sanchez-Garcia M."/>
            <person name="Sanchez-Ramirez S."/>
            <person name="Szollosi G.J."/>
            <person name="Szarkandi J.G."/>
            <person name="Papp V."/>
            <person name="Albert L."/>
            <person name="Andreopoulos W."/>
            <person name="Angelini C."/>
            <person name="Antonin V."/>
            <person name="Barry K.W."/>
            <person name="Bougher N.L."/>
            <person name="Buchanan P."/>
            <person name="Buyck B."/>
            <person name="Bense V."/>
            <person name="Catcheside P."/>
            <person name="Chovatia M."/>
            <person name="Cooper J."/>
            <person name="Damon W."/>
            <person name="Desjardin D."/>
            <person name="Finy P."/>
            <person name="Geml J."/>
            <person name="Haridas S."/>
            <person name="Hughes K."/>
            <person name="Justo A."/>
            <person name="Karasinski D."/>
            <person name="Kautmanova I."/>
            <person name="Kiss B."/>
            <person name="Kocsube S."/>
            <person name="Kotiranta H."/>
            <person name="LaButti K.M."/>
            <person name="Lechner B.E."/>
            <person name="Liimatainen K."/>
            <person name="Lipzen A."/>
            <person name="Lukacs Z."/>
            <person name="Mihaltcheva S."/>
            <person name="Morgado L.N."/>
            <person name="Niskanen T."/>
            <person name="Noordeloos M.E."/>
            <person name="Ohm R.A."/>
            <person name="Ortiz-Santana B."/>
            <person name="Ovrebo C."/>
            <person name="Racz N."/>
            <person name="Riley R."/>
            <person name="Savchenko A."/>
            <person name="Shiryaev A."/>
            <person name="Soop K."/>
            <person name="Spirin V."/>
            <person name="Szebenyi C."/>
            <person name="Tomsovsky M."/>
            <person name="Tulloss R.E."/>
            <person name="Uehling J."/>
            <person name="Grigoriev I.V."/>
            <person name="Vagvolgyi C."/>
            <person name="Papp T."/>
            <person name="Martin F.M."/>
            <person name="Miettinen O."/>
            <person name="Hibbett D.S."/>
            <person name="Nagy L.G."/>
        </authorList>
    </citation>
    <scope>NUCLEOTIDE SEQUENCE [LARGE SCALE GENOMIC DNA]</scope>
    <source>
        <strain evidence="2 3">FP101781</strain>
    </source>
</reference>
<evidence type="ECO:0008006" key="4">
    <source>
        <dbReference type="Google" id="ProtNLM"/>
    </source>
</evidence>
<evidence type="ECO:0000313" key="3">
    <source>
        <dbReference type="Proteomes" id="UP000298030"/>
    </source>
</evidence>
<feature type="compositionally biased region" description="Basic and acidic residues" evidence="1">
    <location>
        <begin position="339"/>
        <end position="350"/>
    </location>
</feature>
<dbReference type="Proteomes" id="UP000298030">
    <property type="component" value="Unassembled WGS sequence"/>
</dbReference>
<dbReference type="OrthoDB" id="60092at2759"/>
<name>A0A4Y7T869_COPMI</name>
<sequence length="524" mass="57625">MQATLDMTALKPFTRALSCLLKYGEELTIHATPDSLSLSSVNSSKSAYCRFKYAANFFSRYNLGKPGATLEDEDVEETPQVNGQLLTKSLLSILKHRTVEKSAERCELSIVEGSPDEGNDDEEHDSLESKLIIKLYCKHGGLFAHNGQPSWLLYGDIGDMVIGIVKTHRLLMLTPTALMAPTCPDSPNESKVTIGPRALKDVIDHFSVNKGGKSDPQLVWTFADGELTLRSSDSIAGNRGREQLSTELVLSADEFEDYDISSFPITIAFHLREFNATIAFTDAMALTLEMRFTEPALPLFIDVEADTFECLFVLSTNQVAGATQSTNPTQVSTASNRKRGADDTTHEIPRLKKPMKAVQPAPTPRSANSSRSQSRPLGALKPTASARLPNPFSQPPFAESTHRGMPPPPVPPKAWSQVAKEEPRSDEEPLFLPCSQLSQKEIEVLRSTGLGIEAMDEQELADMLEGEGEEVDFSQPQHRYTDLGNQMENDQLEGGQDSTDLVDEFGATQSSEAQSKDFHPLFED</sequence>
<keyword evidence="3" id="KW-1185">Reference proteome</keyword>
<feature type="compositionally biased region" description="Polar residues" evidence="1">
    <location>
        <begin position="365"/>
        <end position="375"/>
    </location>
</feature>
<dbReference type="InterPro" id="IPR007268">
    <property type="entry name" value="Rad9/Ddc1"/>
</dbReference>
<proteinExistence type="predicted"/>
<feature type="region of interest" description="Disordered" evidence="1">
    <location>
        <begin position="321"/>
        <end position="431"/>
    </location>
</feature>
<dbReference type="GO" id="GO:0071479">
    <property type="term" value="P:cellular response to ionizing radiation"/>
    <property type="evidence" value="ECO:0007669"/>
    <property type="project" value="TreeGrafter"/>
</dbReference>
<comment type="caution">
    <text evidence="2">The sequence shown here is derived from an EMBL/GenBank/DDBJ whole genome shotgun (WGS) entry which is preliminary data.</text>
</comment>
<dbReference type="GO" id="GO:0000076">
    <property type="term" value="P:DNA replication checkpoint signaling"/>
    <property type="evidence" value="ECO:0007669"/>
    <property type="project" value="TreeGrafter"/>
</dbReference>
<dbReference type="Gene3D" id="3.70.10.10">
    <property type="match status" value="1"/>
</dbReference>
<feature type="compositionally biased region" description="Polar residues" evidence="1">
    <location>
        <begin position="321"/>
        <end position="335"/>
    </location>
</feature>
<protein>
    <recommendedName>
        <fullName evidence="4">Rad9-domain-containing protein</fullName>
    </recommendedName>
</protein>
<dbReference type="STRING" id="71717.A0A4Y7T869"/>
<dbReference type="Pfam" id="PF04139">
    <property type="entry name" value="Rad9"/>
    <property type="match status" value="2"/>
</dbReference>
<dbReference type="GO" id="GO:0030896">
    <property type="term" value="C:checkpoint clamp complex"/>
    <property type="evidence" value="ECO:0007669"/>
    <property type="project" value="InterPro"/>
</dbReference>
<organism evidence="2 3">
    <name type="scientific">Coprinellus micaceus</name>
    <name type="common">Glistening ink-cap mushroom</name>
    <name type="synonym">Coprinus micaceus</name>
    <dbReference type="NCBI Taxonomy" id="71717"/>
    <lineage>
        <taxon>Eukaryota</taxon>
        <taxon>Fungi</taxon>
        <taxon>Dikarya</taxon>
        <taxon>Basidiomycota</taxon>
        <taxon>Agaricomycotina</taxon>
        <taxon>Agaricomycetes</taxon>
        <taxon>Agaricomycetidae</taxon>
        <taxon>Agaricales</taxon>
        <taxon>Agaricineae</taxon>
        <taxon>Psathyrellaceae</taxon>
        <taxon>Coprinellus</taxon>
    </lineage>
</organism>
<feature type="compositionally biased region" description="Polar residues" evidence="1">
    <location>
        <begin position="474"/>
        <end position="489"/>
    </location>
</feature>
<dbReference type="EMBL" id="QPFP01000023">
    <property type="protein sequence ID" value="TEB30353.1"/>
    <property type="molecule type" value="Genomic_DNA"/>
</dbReference>
<accession>A0A4Y7T869</accession>
<dbReference type="InterPro" id="IPR046938">
    <property type="entry name" value="DNA_clamp_sf"/>
</dbReference>